<sequence>MVVLNWIPFALVGGFVALAAVACLVEWRWLVAEGPAGRGLGMRDLGARELGARDLGVRGRETRDPEPRGL</sequence>
<feature type="transmembrane region" description="Helical" evidence="1">
    <location>
        <begin position="6"/>
        <end position="25"/>
    </location>
</feature>
<comment type="caution">
    <text evidence="2">The sequence shown here is derived from an EMBL/GenBank/DDBJ whole genome shotgun (WGS) entry which is preliminary data.</text>
</comment>
<gene>
    <name evidence="2" type="ORF">CH341_14995</name>
</gene>
<keyword evidence="1" id="KW-0472">Membrane</keyword>
<keyword evidence="1" id="KW-0812">Transmembrane</keyword>
<organism evidence="2 3">
    <name type="scientific">Rhodoplanes roseus</name>
    <dbReference type="NCBI Taxonomy" id="29409"/>
    <lineage>
        <taxon>Bacteria</taxon>
        <taxon>Pseudomonadati</taxon>
        <taxon>Pseudomonadota</taxon>
        <taxon>Alphaproteobacteria</taxon>
        <taxon>Hyphomicrobiales</taxon>
        <taxon>Nitrobacteraceae</taxon>
        <taxon>Rhodoplanes</taxon>
    </lineage>
</organism>
<dbReference type="Proteomes" id="UP000249130">
    <property type="component" value="Unassembled WGS sequence"/>
</dbReference>
<protein>
    <submittedName>
        <fullName evidence="2">Uncharacterized protein</fullName>
    </submittedName>
</protein>
<keyword evidence="1" id="KW-1133">Transmembrane helix</keyword>
<evidence type="ECO:0000256" key="1">
    <source>
        <dbReference type="SAM" id="Phobius"/>
    </source>
</evidence>
<proteinExistence type="predicted"/>
<keyword evidence="3" id="KW-1185">Reference proteome</keyword>
<accession>A0A327L6Q1</accession>
<dbReference type="EMBL" id="NPEX01000095">
    <property type="protein sequence ID" value="RAI43318.1"/>
    <property type="molecule type" value="Genomic_DNA"/>
</dbReference>
<evidence type="ECO:0000313" key="3">
    <source>
        <dbReference type="Proteomes" id="UP000249130"/>
    </source>
</evidence>
<name>A0A327L6Q1_9BRAD</name>
<dbReference type="AlphaFoldDB" id="A0A327L6Q1"/>
<reference evidence="2 3" key="1">
    <citation type="submission" date="2017-07" db="EMBL/GenBank/DDBJ databases">
        <title>Draft Genome Sequences of Select Purple Nonsulfur Bacteria.</title>
        <authorList>
            <person name="Lasarre B."/>
            <person name="Mckinlay J.B."/>
        </authorList>
    </citation>
    <scope>NUCLEOTIDE SEQUENCE [LARGE SCALE GENOMIC DNA]</scope>
    <source>
        <strain evidence="2 3">DSM 5909</strain>
    </source>
</reference>
<evidence type="ECO:0000313" key="2">
    <source>
        <dbReference type="EMBL" id="RAI43318.1"/>
    </source>
</evidence>